<dbReference type="PANTHER" id="PTHR47359:SF3">
    <property type="entry name" value="NLP_P60 DOMAIN-CONTAINING PROTEIN-RELATED"/>
    <property type="match status" value="1"/>
</dbReference>
<protein>
    <recommendedName>
        <fullName evidence="6">NlpC/P60 domain-containing protein</fullName>
    </recommendedName>
</protein>
<feature type="region of interest" description="Disordered" evidence="5">
    <location>
        <begin position="439"/>
        <end position="494"/>
    </location>
</feature>
<feature type="region of interest" description="Disordered" evidence="5">
    <location>
        <begin position="1"/>
        <end position="45"/>
    </location>
</feature>
<dbReference type="Proteomes" id="UP000054023">
    <property type="component" value="Unassembled WGS sequence"/>
</dbReference>
<dbReference type="InterPro" id="IPR051794">
    <property type="entry name" value="PG_Endopeptidase_C40"/>
</dbReference>
<dbReference type="Pfam" id="PF00877">
    <property type="entry name" value="NLPC_P60"/>
    <property type="match status" value="1"/>
</dbReference>
<feature type="region of interest" description="Disordered" evidence="5">
    <location>
        <begin position="253"/>
        <end position="374"/>
    </location>
</feature>
<evidence type="ECO:0000259" key="6">
    <source>
        <dbReference type="PROSITE" id="PS51935"/>
    </source>
</evidence>
<dbReference type="GO" id="GO:0008234">
    <property type="term" value="F:cysteine-type peptidase activity"/>
    <property type="evidence" value="ECO:0007669"/>
    <property type="project" value="UniProtKB-KW"/>
</dbReference>
<evidence type="ECO:0000256" key="4">
    <source>
        <dbReference type="ARBA" id="ARBA00022807"/>
    </source>
</evidence>
<sequence>MADRAATAVEQNDRNSADSVSLTELPAVPSAKEISTARDSSQATEQMIDEISDRISQASQRALELETSMQEQHQAAVQAQVEADEAAAEADEARTAAEETQAAAAQEYQEPETSAAEVLLTEEDSLADAATDAQLQEQAELDAAAAEQAAAEAESLAEQARQNSTSAAEAEENADRATETTRTDVAEVGETLQGLLETLMELEGWEGDLQSFFEQILGNSDFIDQDGQVDHEQLTYRITTLRADAEQARITDEAAAEAAEAEEAAAAEAEEAAAAEAEEAAAAQAAEEAAAEAAEAEEAAAAQAAEEAAAEAAEAEEAAAAQAAAEAAEAEEAAAAQAAEEAAAAAAAEETSSEGAEGEAAPSEEPQPAPAPEPVIASFNELSTSMQTLMRQGAELESSFSGGAQDYYRAVLNNGALTNADGNASWNKMRWHVDYLSAQVEPEPEPEPTRAPAPEPTPAPAPERTQAPAPTQSQSQSQSQSRSQSTNVVPASSNSNGAEIAINWAVAQANRGDVRYVLGANGPNAFDCSSLVQQAFGQAGVSLSRTTFSQVNEGQAVSVGDMRRGDLVFFGSATAPGHVGIYLGNGQMVDASNPSRGLTVRSVYQTPSAVRRVL</sequence>
<keyword evidence="4" id="KW-0788">Thiol protease</keyword>
<evidence type="ECO:0000313" key="8">
    <source>
        <dbReference type="Proteomes" id="UP000054023"/>
    </source>
</evidence>
<feature type="compositionally biased region" description="Low complexity" evidence="5">
    <location>
        <begin position="462"/>
        <end position="485"/>
    </location>
</feature>
<dbReference type="SUPFAM" id="SSF54001">
    <property type="entry name" value="Cysteine proteinases"/>
    <property type="match status" value="1"/>
</dbReference>
<feature type="region of interest" description="Disordered" evidence="5">
    <location>
        <begin position="62"/>
        <end position="186"/>
    </location>
</feature>
<feature type="compositionally biased region" description="Low complexity" evidence="5">
    <location>
        <begin position="70"/>
        <end position="81"/>
    </location>
</feature>
<feature type="domain" description="NlpC/P60" evidence="6">
    <location>
        <begin position="495"/>
        <end position="614"/>
    </location>
</feature>
<feature type="compositionally biased region" description="Low complexity" evidence="5">
    <location>
        <begin position="133"/>
        <end position="162"/>
    </location>
</feature>
<dbReference type="PROSITE" id="PS51935">
    <property type="entry name" value="NLPC_P60"/>
    <property type="match status" value="1"/>
</dbReference>
<dbReference type="GO" id="GO:0006508">
    <property type="term" value="P:proteolysis"/>
    <property type="evidence" value="ECO:0007669"/>
    <property type="project" value="UniProtKB-KW"/>
</dbReference>
<comment type="similarity">
    <text evidence="1">Belongs to the peptidase C40 family.</text>
</comment>
<reference evidence="8" key="1">
    <citation type="submission" date="2015-12" db="EMBL/GenBank/DDBJ databases">
        <authorList>
            <person name="Nair G.R."/>
            <person name="Kaur G."/>
            <person name="Mayilraj S."/>
        </authorList>
    </citation>
    <scope>NUCLEOTIDE SEQUENCE [LARGE SCALE GENOMIC DNA]</scope>
    <source>
        <strain evidence="8">CD08_7</strain>
    </source>
</reference>
<comment type="caution">
    <text evidence="7">The sequence shown here is derived from an EMBL/GenBank/DDBJ whole genome shotgun (WGS) entry which is preliminary data.</text>
</comment>
<organism evidence="7 8">
    <name type="scientific">Nesterenkonia jeotgali</name>
    <dbReference type="NCBI Taxonomy" id="317018"/>
    <lineage>
        <taxon>Bacteria</taxon>
        <taxon>Bacillati</taxon>
        <taxon>Actinomycetota</taxon>
        <taxon>Actinomycetes</taxon>
        <taxon>Micrococcales</taxon>
        <taxon>Micrococcaceae</taxon>
        <taxon>Nesterenkonia</taxon>
    </lineage>
</organism>
<accession>A0A0W8IIF0</accession>
<dbReference type="PANTHER" id="PTHR47359">
    <property type="entry name" value="PEPTIDOGLYCAN DL-ENDOPEPTIDASE CWLO"/>
    <property type="match status" value="1"/>
</dbReference>
<keyword evidence="8" id="KW-1185">Reference proteome</keyword>
<feature type="compositionally biased region" description="Low complexity" evidence="5">
    <location>
        <begin position="280"/>
        <end position="364"/>
    </location>
</feature>
<evidence type="ECO:0000256" key="3">
    <source>
        <dbReference type="ARBA" id="ARBA00022801"/>
    </source>
</evidence>
<evidence type="ECO:0000256" key="2">
    <source>
        <dbReference type="ARBA" id="ARBA00022670"/>
    </source>
</evidence>
<name>A0A0W8IIF0_9MICC</name>
<dbReference type="AlphaFoldDB" id="A0A0W8IIF0"/>
<feature type="compositionally biased region" description="Basic and acidic residues" evidence="5">
    <location>
        <begin position="173"/>
        <end position="185"/>
    </location>
</feature>
<evidence type="ECO:0000256" key="5">
    <source>
        <dbReference type="SAM" id="MobiDB-lite"/>
    </source>
</evidence>
<dbReference type="STRING" id="317018.AVL63_12105"/>
<dbReference type="Gene3D" id="3.90.1720.10">
    <property type="entry name" value="endopeptidase domain like (from Nostoc punctiforme)"/>
    <property type="match status" value="1"/>
</dbReference>
<keyword evidence="3" id="KW-0378">Hydrolase</keyword>
<feature type="compositionally biased region" description="Low complexity" evidence="5">
    <location>
        <begin position="98"/>
        <end position="108"/>
    </location>
</feature>
<evidence type="ECO:0000313" key="7">
    <source>
        <dbReference type="EMBL" id="KUG59807.1"/>
    </source>
</evidence>
<evidence type="ECO:0000256" key="1">
    <source>
        <dbReference type="ARBA" id="ARBA00007074"/>
    </source>
</evidence>
<feature type="compositionally biased region" description="Acidic residues" evidence="5">
    <location>
        <begin position="259"/>
        <end position="279"/>
    </location>
</feature>
<dbReference type="EMBL" id="LQBM01000002">
    <property type="protein sequence ID" value="KUG59807.1"/>
    <property type="molecule type" value="Genomic_DNA"/>
</dbReference>
<dbReference type="InterPro" id="IPR038765">
    <property type="entry name" value="Papain-like_cys_pep_sf"/>
</dbReference>
<dbReference type="InterPro" id="IPR000064">
    <property type="entry name" value="NLP_P60_dom"/>
</dbReference>
<gene>
    <name evidence="7" type="ORF">AVL63_12105</name>
</gene>
<proteinExistence type="inferred from homology"/>
<keyword evidence="2" id="KW-0645">Protease</keyword>
<feature type="compositionally biased region" description="Pro residues" evidence="5">
    <location>
        <begin position="449"/>
        <end position="461"/>
    </location>
</feature>